<evidence type="ECO:0000313" key="1">
    <source>
        <dbReference type="EMBL" id="MFB9840731.1"/>
    </source>
</evidence>
<organism evidence="1 2">
    <name type="scientific">Actinoallomurus acaciae</name>
    <dbReference type="NCBI Taxonomy" id="502577"/>
    <lineage>
        <taxon>Bacteria</taxon>
        <taxon>Bacillati</taxon>
        <taxon>Actinomycetota</taxon>
        <taxon>Actinomycetes</taxon>
        <taxon>Streptosporangiales</taxon>
        <taxon>Thermomonosporaceae</taxon>
        <taxon>Actinoallomurus</taxon>
    </lineage>
</organism>
<dbReference type="Proteomes" id="UP001589627">
    <property type="component" value="Unassembled WGS sequence"/>
</dbReference>
<reference evidence="1 2" key="1">
    <citation type="submission" date="2024-09" db="EMBL/GenBank/DDBJ databases">
        <authorList>
            <person name="Sun Q."/>
            <person name="Mori K."/>
        </authorList>
    </citation>
    <scope>NUCLEOTIDE SEQUENCE [LARGE SCALE GENOMIC DNA]</scope>
    <source>
        <strain evidence="1 2">TBRC 0563</strain>
    </source>
</reference>
<evidence type="ECO:0000313" key="2">
    <source>
        <dbReference type="Proteomes" id="UP001589627"/>
    </source>
</evidence>
<proteinExistence type="predicted"/>
<keyword evidence="2" id="KW-1185">Reference proteome</keyword>
<accession>A0ABV5Z059</accession>
<protein>
    <submittedName>
        <fullName evidence="1">Uncharacterized protein</fullName>
    </submittedName>
</protein>
<comment type="caution">
    <text evidence="1">The sequence shown here is derived from an EMBL/GenBank/DDBJ whole genome shotgun (WGS) entry which is preliminary data.</text>
</comment>
<dbReference type="RefSeq" id="WP_378213939.1">
    <property type="nucleotide sequence ID" value="NZ_JBHLZP010001321.1"/>
</dbReference>
<sequence length="69" mass="6461">MTGSEVVGRPDAAGGLEVAVASGVAIAPGAATEPETVGRPDAAGGPVTATSGLFIGLEAAWGLEVAAVS</sequence>
<name>A0ABV5Z059_9ACTN</name>
<gene>
    <name evidence="1" type="ORF">ACFFNX_52305</name>
</gene>
<feature type="non-terminal residue" evidence="1">
    <location>
        <position position="69"/>
    </location>
</feature>
<dbReference type="EMBL" id="JBHLZP010001321">
    <property type="protein sequence ID" value="MFB9840731.1"/>
    <property type="molecule type" value="Genomic_DNA"/>
</dbReference>